<organism evidence="10 11">
    <name type="scientific">Flemingia macrophylla</name>
    <dbReference type="NCBI Taxonomy" id="520843"/>
    <lineage>
        <taxon>Eukaryota</taxon>
        <taxon>Viridiplantae</taxon>
        <taxon>Streptophyta</taxon>
        <taxon>Embryophyta</taxon>
        <taxon>Tracheophyta</taxon>
        <taxon>Spermatophyta</taxon>
        <taxon>Magnoliopsida</taxon>
        <taxon>eudicotyledons</taxon>
        <taxon>Gunneridae</taxon>
        <taxon>Pentapetalae</taxon>
        <taxon>rosids</taxon>
        <taxon>fabids</taxon>
        <taxon>Fabales</taxon>
        <taxon>Fabaceae</taxon>
        <taxon>Papilionoideae</taxon>
        <taxon>50 kb inversion clade</taxon>
        <taxon>NPAAA clade</taxon>
        <taxon>indigoferoid/millettioid clade</taxon>
        <taxon>Phaseoleae</taxon>
        <taxon>Flemingia</taxon>
    </lineage>
</organism>
<evidence type="ECO:0000259" key="9">
    <source>
        <dbReference type="Pfam" id="PF02441"/>
    </source>
</evidence>
<dbReference type="EC" id="4.1.1.36" evidence="8"/>
<proteinExistence type="inferred from homology"/>
<keyword evidence="3" id="KW-0285">Flavoprotein</keyword>
<evidence type="ECO:0000313" key="10">
    <source>
        <dbReference type="EMBL" id="KAL2330425.1"/>
    </source>
</evidence>
<comment type="similarity">
    <text evidence="6">Belongs to the HFCD (homooligomeric flavin containing Cys decarboxylase) superfamily.</text>
</comment>
<sequence>MDGSGPFSSICNAKPRSPRMARVLLGACGCFDALKFVLLCQEFSKWAKVGAVVTQASVPIPSGVTLVSKDNAEGYLEWADIMVIAPLSPETLGKIAAAHCDDLLTTIARGWNLSKPFYVAPSMEPFMWRNTIIQSYCASIKRRGVSIIPPALEDVEFLERPVKEGQHKNIGGMPEPSEISYTVRISNEIYWDTPK</sequence>
<dbReference type="EMBL" id="JBGMDY010000006">
    <property type="protein sequence ID" value="KAL2330425.1"/>
    <property type="molecule type" value="Genomic_DNA"/>
</dbReference>
<feature type="domain" description="Flavoprotein" evidence="9">
    <location>
        <begin position="22"/>
        <end position="180"/>
    </location>
</feature>
<evidence type="ECO:0000256" key="4">
    <source>
        <dbReference type="ARBA" id="ARBA00022793"/>
    </source>
</evidence>
<evidence type="ECO:0000313" key="11">
    <source>
        <dbReference type="Proteomes" id="UP001603857"/>
    </source>
</evidence>
<evidence type="ECO:0000256" key="2">
    <source>
        <dbReference type="ARBA" id="ARBA00022604"/>
    </source>
</evidence>
<evidence type="ECO:0000256" key="7">
    <source>
        <dbReference type="ARBA" id="ARBA00060685"/>
    </source>
</evidence>
<evidence type="ECO:0000256" key="3">
    <source>
        <dbReference type="ARBA" id="ARBA00022643"/>
    </source>
</evidence>
<keyword evidence="2" id="KW-0341">Growth regulation</keyword>
<keyword evidence="3" id="KW-0288">FMN</keyword>
<keyword evidence="11" id="KW-1185">Reference proteome</keyword>
<evidence type="ECO:0000256" key="8">
    <source>
        <dbReference type="ARBA" id="ARBA00066422"/>
    </source>
</evidence>
<accession>A0ABD1M5J6</accession>
<gene>
    <name evidence="10" type="ORF">Fmac_018006</name>
</gene>
<keyword evidence="5" id="KW-0173">Coenzyme A biosynthesis</keyword>
<keyword evidence="4" id="KW-0210">Decarboxylase</keyword>
<dbReference type="GO" id="GO:0004633">
    <property type="term" value="F:phosphopantothenoylcysteine decarboxylase activity"/>
    <property type="evidence" value="ECO:0007669"/>
    <property type="project" value="UniProtKB-EC"/>
</dbReference>
<dbReference type="InterPro" id="IPR036551">
    <property type="entry name" value="Flavin_trans-like"/>
</dbReference>
<dbReference type="PANTHER" id="PTHR14359">
    <property type="entry name" value="HOMO-OLIGOMERIC FLAVIN CONTAINING CYS DECARBOXYLASE FAMILY"/>
    <property type="match status" value="1"/>
</dbReference>
<comment type="cofactor">
    <cofactor evidence="1">
        <name>FMN</name>
        <dbReference type="ChEBI" id="CHEBI:58210"/>
    </cofactor>
</comment>
<dbReference type="InterPro" id="IPR003382">
    <property type="entry name" value="Flavoprotein"/>
</dbReference>
<dbReference type="Proteomes" id="UP001603857">
    <property type="component" value="Unassembled WGS sequence"/>
</dbReference>
<dbReference type="PANTHER" id="PTHR14359:SF6">
    <property type="entry name" value="PHOSPHOPANTOTHENOYLCYSTEINE DECARBOXYLASE"/>
    <property type="match status" value="1"/>
</dbReference>
<dbReference type="GO" id="GO:0015937">
    <property type="term" value="P:coenzyme A biosynthetic process"/>
    <property type="evidence" value="ECO:0007669"/>
    <property type="project" value="UniProtKB-KW"/>
</dbReference>
<evidence type="ECO:0000256" key="5">
    <source>
        <dbReference type="ARBA" id="ARBA00022993"/>
    </source>
</evidence>
<dbReference type="SUPFAM" id="SSF52507">
    <property type="entry name" value="Homo-oligomeric flavin-containing Cys decarboxylases, HFCD"/>
    <property type="match status" value="1"/>
</dbReference>
<comment type="caution">
    <text evidence="10">The sequence shown here is derived from an EMBL/GenBank/DDBJ whole genome shotgun (WGS) entry which is preliminary data.</text>
</comment>
<reference evidence="10 11" key="1">
    <citation type="submission" date="2024-08" db="EMBL/GenBank/DDBJ databases">
        <title>Insights into the chromosomal genome structure of Flemingia macrophylla.</title>
        <authorList>
            <person name="Ding Y."/>
            <person name="Zhao Y."/>
            <person name="Bi W."/>
            <person name="Wu M."/>
            <person name="Zhao G."/>
            <person name="Gong Y."/>
            <person name="Li W."/>
            <person name="Zhang P."/>
        </authorList>
    </citation>
    <scope>NUCLEOTIDE SEQUENCE [LARGE SCALE GENOMIC DNA]</scope>
    <source>
        <strain evidence="10">DYQJB</strain>
        <tissue evidence="10">Leaf</tissue>
    </source>
</reference>
<name>A0ABD1M5J6_9FABA</name>
<evidence type="ECO:0000256" key="6">
    <source>
        <dbReference type="ARBA" id="ARBA00038350"/>
    </source>
</evidence>
<dbReference type="Pfam" id="PF02441">
    <property type="entry name" value="Flavoprotein"/>
    <property type="match status" value="1"/>
</dbReference>
<keyword evidence="4" id="KW-0456">Lyase</keyword>
<evidence type="ECO:0000256" key="1">
    <source>
        <dbReference type="ARBA" id="ARBA00001917"/>
    </source>
</evidence>
<comment type="pathway">
    <text evidence="7">Cofactor biosynthesis; coenzyme A biosynthesis; CoA from (R)-pantothenate: step 3/5.</text>
</comment>
<protein>
    <recommendedName>
        <fullName evidence="8">phosphopantothenoylcysteine decarboxylase</fullName>
        <ecNumber evidence="8">4.1.1.36</ecNumber>
    </recommendedName>
</protein>
<dbReference type="Gene3D" id="3.40.50.1950">
    <property type="entry name" value="Flavin prenyltransferase-like"/>
    <property type="match status" value="1"/>
</dbReference>
<dbReference type="AlphaFoldDB" id="A0ABD1M5J6"/>